<keyword evidence="11" id="KW-1185">Reference proteome</keyword>
<dbReference type="InterPro" id="IPR000515">
    <property type="entry name" value="MetI-like"/>
</dbReference>
<dbReference type="NCBIfam" id="TIGR01726">
    <property type="entry name" value="HEQRo_perm_3TM"/>
    <property type="match status" value="1"/>
</dbReference>
<comment type="subcellular location">
    <subcellularLocation>
        <location evidence="1 8">Cell membrane</location>
        <topology evidence="1 8">Multi-pass membrane protein</topology>
    </subcellularLocation>
</comment>
<dbReference type="Proteomes" id="UP001211894">
    <property type="component" value="Unassembled WGS sequence"/>
</dbReference>
<gene>
    <name evidence="10" type="ORF">PJ311_07445</name>
</gene>
<dbReference type="CDD" id="cd06261">
    <property type="entry name" value="TM_PBP2"/>
    <property type="match status" value="1"/>
</dbReference>
<keyword evidence="4 8" id="KW-0812">Transmembrane</keyword>
<keyword evidence="7 8" id="KW-0472">Membrane</keyword>
<evidence type="ECO:0000259" key="9">
    <source>
        <dbReference type="PROSITE" id="PS50928"/>
    </source>
</evidence>
<evidence type="ECO:0000256" key="6">
    <source>
        <dbReference type="ARBA" id="ARBA00022989"/>
    </source>
</evidence>
<evidence type="ECO:0000256" key="4">
    <source>
        <dbReference type="ARBA" id="ARBA00022692"/>
    </source>
</evidence>
<dbReference type="Gene3D" id="1.10.3720.10">
    <property type="entry name" value="MetI-like"/>
    <property type="match status" value="1"/>
</dbReference>
<dbReference type="InterPro" id="IPR010065">
    <property type="entry name" value="AA_ABC_transptr_permease_3TM"/>
</dbReference>
<keyword evidence="2 8" id="KW-0813">Transport</keyword>
<comment type="similarity">
    <text evidence="8">Belongs to the binding-protein-dependent transport system permease family.</text>
</comment>
<feature type="transmembrane region" description="Helical" evidence="8">
    <location>
        <begin position="191"/>
        <end position="211"/>
    </location>
</feature>
<proteinExistence type="inferred from homology"/>
<keyword evidence="3" id="KW-1003">Cell membrane</keyword>
<dbReference type="RefSeq" id="WP_271340461.1">
    <property type="nucleotide sequence ID" value="NZ_JAQKAB010000004.1"/>
</dbReference>
<feature type="transmembrane region" description="Helical" evidence="8">
    <location>
        <begin position="23"/>
        <end position="46"/>
    </location>
</feature>
<dbReference type="PROSITE" id="PS50928">
    <property type="entry name" value="ABC_TM1"/>
    <property type="match status" value="1"/>
</dbReference>
<dbReference type="Pfam" id="PF00528">
    <property type="entry name" value="BPD_transp_1"/>
    <property type="match status" value="1"/>
</dbReference>
<keyword evidence="6 8" id="KW-1133">Transmembrane helix</keyword>
<dbReference type="InterPro" id="IPR043429">
    <property type="entry name" value="ArtM/GltK/GlnP/TcyL/YhdX-like"/>
</dbReference>
<dbReference type="InterPro" id="IPR035906">
    <property type="entry name" value="MetI-like_sf"/>
</dbReference>
<comment type="caution">
    <text evidence="10">The sequence shown here is derived from an EMBL/GenBank/DDBJ whole genome shotgun (WGS) entry which is preliminary data.</text>
</comment>
<sequence>MFLNDIPWDLVRESFWPIFLRGIYYSIPLAIISFIFGMLLALITALSRMSKSRILKTVFGIYVSAIRGTPLFVQLFIIFYLFPAFQVTIDPFPSAIIAFSLNVGAYASEIIRASILSVPKGQWEAAYSIGMTSKMALFRVILPQAVRVSIPPLSNTFISLIKDTSLASQILVAELFRKAQEIGASNLDQILFIYIEAAFIYWIICFVLSIGQQLIERRLDRYVAK</sequence>
<feature type="domain" description="ABC transmembrane type-1" evidence="9">
    <location>
        <begin position="23"/>
        <end position="212"/>
    </location>
</feature>
<evidence type="ECO:0000256" key="5">
    <source>
        <dbReference type="ARBA" id="ARBA00022970"/>
    </source>
</evidence>
<reference evidence="10 11" key="1">
    <citation type="submission" date="2023-01" db="EMBL/GenBank/DDBJ databases">
        <title>Bacillus changyiensis sp. nov., isolated from a coastal deposit.</title>
        <authorList>
            <person name="Xiao G."/>
            <person name="Lai Q."/>
            <person name="Hu Z."/>
            <person name="Shao Z."/>
        </authorList>
    </citation>
    <scope>NUCLEOTIDE SEQUENCE [LARGE SCALE GENOMIC DNA]</scope>
    <source>
        <strain evidence="10 11">CLL-7-23</strain>
    </source>
</reference>
<name>A0ABT4X2B8_9BACI</name>
<dbReference type="SUPFAM" id="SSF161098">
    <property type="entry name" value="MetI-like"/>
    <property type="match status" value="1"/>
</dbReference>
<organism evidence="10 11">
    <name type="scientific">Bacillus changyiensis</name>
    <dbReference type="NCBI Taxonomy" id="3004103"/>
    <lineage>
        <taxon>Bacteria</taxon>
        <taxon>Bacillati</taxon>
        <taxon>Bacillota</taxon>
        <taxon>Bacilli</taxon>
        <taxon>Bacillales</taxon>
        <taxon>Bacillaceae</taxon>
        <taxon>Bacillus</taxon>
    </lineage>
</organism>
<dbReference type="EMBL" id="JAQKAB010000004">
    <property type="protein sequence ID" value="MDA7026450.1"/>
    <property type="molecule type" value="Genomic_DNA"/>
</dbReference>
<evidence type="ECO:0000256" key="8">
    <source>
        <dbReference type="RuleBase" id="RU363032"/>
    </source>
</evidence>
<evidence type="ECO:0000256" key="3">
    <source>
        <dbReference type="ARBA" id="ARBA00022475"/>
    </source>
</evidence>
<evidence type="ECO:0000256" key="2">
    <source>
        <dbReference type="ARBA" id="ARBA00022448"/>
    </source>
</evidence>
<evidence type="ECO:0000256" key="1">
    <source>
        <dbReference type="ARBA" id="ARBA00004651"/>
    </source>
</evidence>
<feature type="transmembrane region" description="Helical" evidence="8">
    <location>
        <begin position="58"/>
        <end position="82"/>
    </location>
</feature>
<dbReference type="PANTHER" id="PTHR30614:SF0">
    <property type="entry name" value="L-CYSTINE TRANSPORT SYSTEM PERMEASE PROTEIN TCYL"/>
    <property type="match status" value="1"/>
</dbReference>
<accession>A0ABT4X2B8</accession>
<evidence type="ECO:0000313" key="11">
    <source>
        <dbReference type="Proteomes" id="UP001211894"/>
    </source>
</evidence>
<evidence type="ECO:0000256" key="7">
    <source>
        <dbReference type="ARBA" id="ARBA00023136"/>
    </source>
</evidence>
<dbReference type="PANTHER" id="PTHR30614">
    <property type="entry name" value="MEMBRANE COMPONENT OF AMINO ACID ABC TRANSPORTER"/>
    <property type="match status" value="1"/>
</dbReference>
<evidence type="ECO:0000313" key="10">
    <source>
        <dbReference type="EMBL" id="MDA7026450.1"/>
    </source>
</evidence>
<protein>
    <submittedName>
        <fullName evidence="10">Amino acid ABC transporter permease</fullName>
    </submittedName>
</protein>
<keyword evidence="5" id="KW-0029">Amino-acid transport</keyword>